<dbReference type="dictyBase" id="DDB_G0270428"/>
<dbReference type="HOGENOM" id="CLU_1211695_0_0_1"/>
<dbReference type="PaxDb" id="44689-DDB0191053"/>
<dbReference type="Pfam" id="PF15001">
    <property type="entry name" value="AP-5_subunit_s1"/>
    <property type="match status" value="1"/>
</dbReference>
<dbReference type="GO" id="GO:0005764">
    <property type="term" value="C:lysosome"/>
    <property type="evidence" value="ECO:0000318"/>
    <property type="project" value="GO_Central"/>
</dbReference>
<dbReference type="eggNOG" id="ENOG502T6XE">
    <property type="taxonomic scope" value="Eukaryota"/>
</dbReference>
<dbReference type="SUPFAM" id="SSF64356">
    <property type="entry name" value="SNARE-like"/>
    <property type="match status" value="1"/>
</dbReference>
<dbReference type="OMA" id="NIHLADY"/>
<protein>
    <submittedName>
        <fullName evidence="1">Uncharacterized protein</fullName>
    </submittedName>
</protein>
<dbReference type="KEGG" id="ddi:DDB_G0270428"/>
<dbReference type="GO" id="GO:0000724">
    <property type="term" value="P:double-strand break repair via homologous recombination"/>
    <property type="evidence" value="ECO:0007669"/>
    <property type="project" value="InterPro"/>
</dbReference>
<dbReference type="Proteomes" id="UP000002195">
    <property type="component" value="Unassembled WGS sequence"/>
</dbReference>
<dbReference type="RefSeq" id="XP_646796.1">
    <property type="nucleotide sequence ID" value="XM_641704.1"/>
</dbReference>
<dbReference type="PANTHER" id="PTHR16120">
    <property type="entry name" value="AP-5 COMPLEX SUBUNIT SIGMA-1"/>
    <property type="match status" value="1"/>
</dbReference>
<dbReference type="GO" id="GO:0016197">
    <property type="term" value="P:endosomal transport"/>
    <property type="evidence" value="ECO:0000318"/>
    <property type="project" value="GO_Central"/>
</dbReference>
<dbReference type="STRING" id="44689.Q55BN5"/>
<dbReference type="Gene3D" id="3.30.450.60">
    <property type="match status" value="1"/>
</dbReference>
<gene>
    <name evidence="1" type="ORF">DDB_G0270428</name>
</gene>
<organism evidence="1 2">
    <name type="scientific">Dictyostelium discoideum</name>
    <name type="common">Social amoeba</name>
    <dbReference type="NCBI Taxonomy" id="44689"/>
    <lineage>
        <taxon>Eukaryota</taxon>
        <taxon>Amoebozoa</taxon>
        <taxon>Evosea</taxon>
        <taxon>Eumycetozoa</taxon>
        <taxon>Dictyostelia</taxon>
        <taxon>Dictyosteliales</taxon>
        <taxon>Dictyosteliaceae</taxon>
        <taxon>Dictyostelium</taxon>
    </lineage>
</organism>
<dbReference type="GO" id="GO:0030119">
    <property type="term" value="C:AP-type membrane coat adaptor complex"/>
    <property type="evidence" value="ECO:0000318"/>
    <property type="project" value="GO_Central"/>
</dbReference>
<dbReference type="GeneID" id="8617769"/>
<dbReference type="AlphaFoldDB" id="Q55BN5"/>
<accession>Q55BN5</accession>
<reference evidence="1 2" key="1">
    <citation type="journal article" date="2005" name="Nature">
        <title>The genome of the social amoeba Dictyostelium discoideum.</title>
        <authorList>
            <consortium name="The Dictyostelium discoideum Sequencing Consortium"/>
            <person name="Eichinger L."/>
            <person name="Pachebat J.A."/>
            <person name="Glockner G."/>
            <person name="Rajandream M.A."/>
            <person name="Sucgang R."/>
            <person name="Berriman M."/>
            <person name="Song J."/>
            <person name="Olsen R."/>
            <person name="Szafranski K."/>
            <person name="Xu Q."/>
            <person name="Tunggal B."/>
            <person name="Kummerfeld S."/>
            <person name="Madera M."/>
            <person name="Konfortov B.A."/>
            <person name="Rivero F."/>
            <person name="Bankier A.T."/>
            <person name="Lehmann R."/>
            <person name="Hamlin N."/>
            <person name="Davies R."/>
            <person name="Gaudet P."/>
            <person name="Fey P."/>
            <person name="Pilcher K."/>
            <person name="Chen G."/>
            <person name="Saunders D."/>
            <person name="Sodergren E."/>
            <person name="Davis P."/>
            <person name="Kerhornou A."/>
            <person name="Nie X."/>
            <person name="Hall N."/>
            <person name="Anjard C."/>
            <person name="Hemphill L."/>
            <person name="Bason N."/>
            <person name="Farbrother P."/>
            <person name="Desany B."/>
            <person name="Just E."/>
            <person name="Morio T."/>
            <person name="Rost R."/>
            <person name="Churcher C."/>
            <person name="Cooper J."/>
            <person name="Haydock S."/>
            <person name="van Driessche N."/>
            <person name="Cronin A."/>
            <person name="Goodhead I."/>
            <person name="Muzny D."/>
            <person name="Mourier T."/>
            <person name="Pain A."/>
            <person name="Lu M."/>
            <person name="Harper D."/>
            <person name="Lindsay R."/>
            <person name="Hauser H."/>
            <person name="James K."/>
            <person name="Quiles M."/>
            <person name="Madan Babu M."/>
            <person name="Saito T."/>
            <person name="Buchrieser C."/>
            <person name="Wardroper A."/>
            <person name="Felder M."/>
            <person name="Thangavelu M."/>
            <person name="Johnson D."/>
            <person name="Knights A."/>
            <person name="Loulseged H."/>
            <person name="Mungall K."/>
            <person name="Oliver K."/>
            <person name="Price C."/>
            <person name="Quail M.A."/>
            <person name="Urushihara H."/>
            <person name="Hernandez J."/>
            <person name="Rabbinowitsch E."/>
            <person name="Steffen D."/>
            <person name="Sanders M."/>
            <person name="Ma J."/>
            <person name="Kohara Y."/>
            <person name="Sharp S."/>
            <person name="Simmonds M."/>
            <person name="Spiegler S."/>
            <person name="Tivey A."/>
            <person name="Sugano S."/>
            <person name="White B."/>
            <person name="Walker D."/>
            <person name="Woodward J."/>
            <person name="Winckler T."/>
            <person name="Tanaka Y."/>
            <person name="Shaulsky G."/>
            <person name="Schleicher M."/>
            <person name="Weinstock G."/>
            <person name="Rosenthal A."/>
            <person name="Cox E.C."/>
            <person name="Chisholm R.L."/>
            <person name="Gibbs R."/>
            <person name="Loomis W.F."/>
            <person name="Platzer M."/>
            <person name="Kay R.R."/>
            <person name="Williams J."/>
            <person name="Dear P.H."/>
            <person name="Noegel A.A."/>
            <person name="Barrell B."/>
            <person name="Kuspa A."/>
        </authorList>
    </citation>
    <scope>NUCLEOTIDE SEQUENCE [LARGE SCALE GENOMIC DNA]</scope>
    <source>
        <strain evidence="1 2">AX4</strain>
    </source>
</reference>
<dbReference type="InterPro" id="IPR029392">
    <property type="entry name" value="AP-5_subunit_s1"/>
</dbReference>
<proteinExistence type="predicted"/>
<dbReference type="EMBL" id="AAFI02000005">
    <property type="protein sequence ID" value="EAL72564.1"/>
    <property type="molecule type" value="Genomic_DNA"/>
</dbReference>
<dbReference type="GO" id="GO:0005770">
    <property type="term" value="C:late endosome"/>
    <property type="evidence" value="ECO:0000318"/>
    <property type="project" value="GO_Central"/>
</dbReference>
<dbReference type="VEuPathDB" id="AmoebaDB:DDB_G0270428"/>
<dbReference type="InParanoid" id="Q55BN5"/>
<dbReference type="InterPro" id="IPR011012">
    <property type="entry name" value="Longin-like_dom_sf"/>
</dbReference>
<keyword evidence="2" id="KW-1185">Reference proteome</keyword>
<evidence type="ECO:0000313" key="1">
    <source>
        <dbReference type="EMBL" id="EAL72564.1"/>
    </source>
</evidence>
<dbReference type="PANTHER" id="PTHR16120:SF0">
    <property type="entry name" value="AP-5 COMPLEX SUBUNIT SIGMA-1"/>
    <property type="match status" value="1"/>
</dbReference>
<comment type="caution">
    <text evidence="1">The sequence shown here is derived from an EMBL/GenBank/DDBJ whole genome shotgun (WGS) entry which is preliminary data.</text>
</comment>
<evidence type="ECO:0000313" key="2">
    <source>
        <dbReference type="Proteomes" id="UP000002195"/>
    </source>
</evidence>
<name>Q55BN5_DICDI</name>
<sequence length="229" mass="26803">MVYAFIIHSIDNTNFQQQQPQQQQPQQQPIVYLSQFYTSEGNNKDFIKRQNSIIEKVIKDYSFKFQCENTKPDEKQFPDWAFSYSQRNNVNFTDIRGENSSKEGIFRIIPNKQINNYLKNDDNLNDPSIYVTTSKYCIWKKILGVCFTIVCEDDENRLLASNFLTLFSNAIVDIFKTTITKTINPMDILPRSDEILLLLNSYLPNGQLLFISNQFSKQIKTNFQQLSQS</sequence>
<dbReference type="GO" id="GO:0005829">
    <property type="term" value="C:cytosol"/>
    <property type="evidence" value="ECO:0000318"/>
    <property type="project" value="GO_Central"/>
</dbReference>